<name>A0A6C0EJI2_9ZZZZ</name>
<protein>
    <submittedName>
        <fullName evidence="1">Uncharacterized protein</fullName>
    </submittedName>
</protein>
<sequence>MENKNDLDPVTIIKYTFKSDLDPIHNIVYTNLYYLINMYNTKSIINRILPIINNVCSEKTINIPHSHSYLVIYLLYTQILKYSHYQKKTILDNLTFDVKNIEPIYKYIHAYSSHYSNKTGFLEYRNKFIIGTLIYFNVLQSKLILINDLLTNVELNILLNIDNISEIDNNIIKLIFKKKKCLDIDLDKELLNTLLGVPYPIFIKYSKTTLFINYQEIIDLKDTLLDEIINKNTVIYTPQKINSMLNNLFFLNNNTLLFNHILNIYLDAFLYTHITNENVKLIYNHIYNLKVDKNLRLSLKLKRFKEYYLDNSFITL</sequence>
<reference evidence="1" key="1">
    <citation type="journal article" date="2020" name="Nature">
        <title>Giant virus diversity and host interactions through global metagenomics.</title>
        <authorList>
            <person name="Schulz F."/>
            <person name="Roux S."/>
            <person name="Paez-Espino D."/>
            <person name="Jungbluth S."/>
            <person name="Walsh D.A."/>
            <person name="Denef V.J."/>
            <person name="McMahon K.D."/>
            <person name="Konstantinidis K.T."/>
            <person name="Eloe-Fadrosh E.A."/>
            <person name="Kyrpides N.C."/>
            <person name="Woyke T."/>
        </authorList>
    </citation>
    <scope>NUCLEOTIDE SEQUENCE</scope>
    <source>
        <strain evidence="1">GVMAG-M-3300001351-8</strain>
    </source>
</reference>
<evidence type="ECO:0000313" key="1">
    <source>
        <dbReference type="EMBL" id="QHT29168.1"/>
    </source>
</evidence>
<dbReference type="AlphaFoldDB" id="A0A6C0EJI2"/>
<accession>A0A6C0EJI2</accession>
<proteinExistence type="predicted"/>
<organism evidence="1">
    <name type="scientific">viral metagenome</name>
    <dbReference type="NCBI Taxonomy" id="1070528"/>
    <lineage>
        <taxon>unclassified sequences</taxon>
        <taxon>metagenomes</taxon>
        <taxon>organismal metagenomes</taxon>
    </lineage>
</organism>
<dbReference type="EMBL" id="MN738870">
    <property type="protein sequence ID" value="QHT29168.1"/>
    <property type="molecule type" value="Genomic_DNA"/>
</dbReference>